<sequence>MGFSAPAKVIISGEHAVVYGRPALVSAIHLRLTCSLDASRGTTNTKNVLFVAEKVKEYLTRKKITFRNIPFRCKISSDIPIGRGLGSSAAFSVATTAAFLFLYTGREFDKETISDIAHEVEKRFHQNASGVDTCASCFGGLIYYRKEFKFLKKISPLPFKVPKIIEDRLYLIDSGKPAENTAEMVRLVEEQYAIKPARMERILNMIEKSTKKVTIAIAEGNQFCFKKALQENQRALEKLKVVSGEAKRLLLRLKRFGVGKITGAGGKKQGSGFILFYTDDNDKFENYCQKKKVSYFKFVSYNQGVVRGQSS</sequence>
<evidence type="ECO:0000256" key="1">
    <source>
        <dbReference type="ARBA" id="ARBA00004496"/>
    </source>
</evidence>
<dbReference type="PROSITE" id="PS00627">
    <property type="entry name" value="GHMP_KINASES_ATP"/>
    <property type="match status" value="1"/>
</dbReference>
<dbReference type="Gene3D" id="3.30.230.10">
    <property type="match status" value="1"/>
</dbReference>
<dbReference type="GO" id="GO:0005829">
    <property type="term" value="C:cytosol"/>
    <property type="evidence" value="ECO:0007669"/>
    <property type="project" value="TreeGrafter"/>
</dbReference>
<dbReference type="PANTHER" id="PTHR43290:SF2">
    <property type="entry name" value="MEVALONATE KINASE"/>
    <property type="match status" value="1"/>
</dbReference>
<evidence type="ECO:0000256" key="7">
    <source>
        <dbReference type="ARBA" id="ARBA00022741"/>
    </source>
</evidence>
<dbReference type="UniPathway" id="UPA00057">
    <property type="reaction ID" value="UER00098"/>
</dbReference>
<dbReference type="InterPro" id="IPR006204">
    <property type="entry name" value="GHMP_kinase_N_dom"/>
</dbReference>
<comment type="subcellular location">
    <subcellularLocation>
        <location evidence="1">Cytoplasm</location>
    </subcellularLocation>
</comment>
<evidence type="ECO:0000256" key="5">
    <source>
        <dbReference type="ARBA" id="ARBA00022516"/>
    </source>
</evidence>
<evidence type="ECO:0000313" key="14">
    <source>
        <dbReference type="EMBL" id="PIS15633.1"/>
    </source>
</evidence>
<dbReference type="AlphaFoldDB" id="A0A2H0WSL5"/>
<comment type="caution">
    <text evidence="14">The sequence shown here is derived from an EMBL/GenBank/DDBJ whole genome shotgun (WGS) entry which is preliminary data.</text>
</comment>
<keyword evidence="10" id="KW-0460">Magnesium</keyword>
<dbReference type="InterPro" id="IPR020568">
    <property type="entry name" value="Ribosomal_Su5_D2-typ_SF"/>
</dbReference>
<comment type="pathway">
    <text evidence="12">Isoprenoid biosynthesis; isopentenyl diphosphate biosynthesis via mevalonate pathway; isopentenyl diphosphate from (R)-mevalonate: step 1/3.</text>
</comment>
<dbReference type="EMBL" id="PEZG01000057">
    <property type="protein sequence ID" value="PIS15633.1"/>
    <property type="molecule type" value="Genomic_DNA"/>
</dbReference>
<protein>
    <recommendedName>
        <fullName evidence="3">mevalonate kinase</fullName>
        <ecNumber evidence="3">2.7.1.36</ecNumber>
    </recommendedName>
</protein>
<evidence type="ECO:0000256" key="12">
    <source>
        <dbReference type="ARBA" id="ARBA00029438"/>
    </source>
</evidence>
<dbReference type="PRINTS" id="PR00959">
    <property type="entry name" value="MEVGALKINASE"/>
</dbReference>
<keyword evidence="4" id="KW-0963">Cytoplasm</keyword>
<comment type="similarity">
    <text evidence="2">Belongs to the GHMP kinase family. Mevalonate kinase subfamily.</text>
</comment>
<keyword evidence="5" id="KW-0444">Lipid biosynthesis</keyword>
<evidence type="ECO:0000256" key="9">
    <source>
        <dbReference type="ARBA" id="ARBA00022840"/>
    </source>
</evidence>
<dbReference type="InterPro" id="IPR006203">
    <property type="entry name" value="GHMP_knse_ATP-bd_CS"/>
</dbReference>
<dbReference type="Proteomes" id="UP000231198">
    <property type="component" value="Unassembled WGS sequence"/>
</dbReference>
<dbReference type="EC" id="2.7.1.36" evidence="3"/>
<dbReference type="GO" id="GO:0019287">
    <property type="term" value="P:isopentenyl diphosphate biosynthetic process, mevalonate pathway"/>
    <property type="evidence" value="ECO:0007669"/>
    <property type="project" value="UniProtKB-UniPathway"/>
</dbReference>
<proteinExistence type="inferred from homology"/>
<keyword evidence="6" id="KW-0808">Transferase</keyword>
<evidence type="ECO:0000256" key="3">
    <source>
        <dbReference type="ARBA" id="ARBA00012103"/>
    </source>
</evidence>
<reference evidence="15" key="1">
    <citation type="submission" date="2017-09" db="EMBL/GenBank/DDBJ databases">
        <title>Depth-based differentiation of microbial function through sediment-hosted aquifers and enrichment of novel symbionts in the deep terrestrial subsurface.</title>
        <authorList>
            <person name="Probst A.J."/>
            <person name="Ladd B."/>
            <person name="Jarett J.K."/>
            <person name="Geller-Mcgrath D.E."/>
            <person name="Sieber C.M.K."/>
            <person name="Emerson J.B."/>
            <person name="Anantharaman K."/>
            <person name="Thomas B.C."/>
            <person name="Malmstrom R."/>
            <person name="Stieglmeier M."/>
            <person name="Klingl A."/>
            <person name="Woyke T."/>
            <person name="Ryan C.M."/>
            <person name="Banfield J.F."/>
        </authorList>
    </citation>
    <scope>NUCLEOTIDE SEQUENCE [LARGE SCALE GENOMIC DNA]</scope>
</reference>
<accession>A0A2H0WSL5</accession>
<dbReference type="Pfam" id="PF00288">
    <property type="entry name" value="GHMP_kinases_N"/>
    <property type="match status" value="1"/>
</dbReference>
<keyword evidence="7" id="KW-0547">Nucleotide-binding</keyword>
<dbReference type="GO" id="GO:0005524">
    <property type="term" value="F:ATP binding"/>
    <property type="evidence" value="ECO:0007669"/>
    <property type="project" value="UniProtKB-KW"/>
</dbReference>
<dbReference type="GO" id="GO:0004496">
    <property type="term" value="F:mevalonate kinase activity"/>
    <property type="evidence" value="ECO:0007669"/>
    <property type="project" value="UniProtKB-EC"/>
</dbReference>
<dbReference type="SUPFAM" id="SSF55060">
    <property type="entry name" value="GHMP Kinase, C-terminal domain"/>
    <property type="match status" value="1"/>
</dbReference>
<keyword evidence="8" id="KW-0418">Kinase</keyword>
<keyword evidence="9" id="KW-0067">ATP-binding</keyword>
<dbReference type="InterPro" id="IPR006205">
    <property type="entry name" value="Mev_gal_kin"/>
</dbReference>
<evidence type="ECO:0000313" key="15">
    <source>
        <dbReference type="Proteomes" id="UP000231198"/>
    </source>
</evidence>
<evidence type="ECO:0000256" key="4">
    <source>
        <dbReference type="ARBA" id="ARBA00022490"/>
    </source>
</evidence>
<dbReference type="SUPFAM" id="SSF54211">
    <property type="entry name" value="Ribosomal protein S5 domain 2-like"/>
    <property type="match status" value="1"/>
</dbReference>
<organism evidence="14 15">
    <name type="scientific">Candidatus Roizmanbacteria bacterium CG09_land_8_20_14_0_10_41_9</name>
    <dbReference type="NCBI Taxonomy" id="1974850"/>
    <lineage>
        <taxon>Bacteria</taxon>
        <taxon>Candidatus Roizmaniibacteriota</taxon>
    </lineage>
</organism>
<dbReference type="Gene3D" id="3.30.70.890">
    <property type="entry name" value="GHMP kinase, C-terminal domain"/>
    <property type="match status" value="1"/>
</dbReference>
<gene>
    <name evidence="14" type="ORF">COT62_02640</name>
</gene>
<dbReference type="PANTHER" id="PTHR43290">
    <property type="entry name" value="MEVALONATE KINASE"/>
    <property type="match status" value="1"/>
</dbReference>
<feature type="domain" description="GHMP kinase N-terminal" evidence="13">
    <location>
        <begin position="60"/>
        <end position="140"/>
    </location>
</feature>
<evidence type="ECO:0000259" key="13">
    <source>
        <dbReference type="Pfam" id="PF00288"/>
    </source>
</evidence>
<evidence type="ECO:0000256" key="6">
    <source>
        <dbReference type="ARBA" id="ARBA00022679"/>
    </source>
</evidence>
<evidence type="ECO:0000256" key="10">
    <source>
        <dbReference type="ARBA" id="ARBA00022842"/>
    </source>
</evidence>
<evidence type="ECO:0000256" key="11">
    <source>
        <dbReference type="ARBA" id="ARBA00023098"/>
    </source>
</evidence>
<evidence type="ECO:0000256" key="8">
    <source>
        <dbReference type="ARBA" id="ARBA00022777"/>
    </source>
</evidence>
<dbReference type="InterPro" id="IPR036554">
    <property type="entry name" value="GHMP_kinase_C_sf"/>
</dbReference>
<evidence type="ECO:0000256" key="2">
    <source>
        <dbReference type="ARBA" id="ARBA00006495"/>
    </source>
</evidence>
<keyword evidence="11" id="KW-0443">Lipid metabolism</keyword>
<dbReference type="InterPro" id="IPR014721">
    <property type="entry name" value="Ribsml_uS5_D2-typ_fold_subgr"/>
</dbReference>
<name>A0A2H0WSL5_9BACT</name>